<evidence type="ECO:0000256" key="1">
    <source>
        <dbReference type="HAMAP-Rule" id="MF_00763"/>
    </source>
</evidence>
<comment type="similarity">
    <text evidence="1">Belongs to the UPF0305 family.</text>
</comment>
<dbReference type="Proteomes" id="UP000245657">
    <property type="component" value="Unassembled WGS sequence"/>
</dbReference>
<dbReference type="InterPro" id="IPR019215">
    <property type="entry name" value="DUF2115"/>
</dbReference>
<gene>
    <name evidence="2" type="ORF">DK846_12830</name>
</gene>
<dbReference type="GeneID" id="97547214"/>
<organism evidence="2 3">
    <name type="scientific">Methanospirillum lacunae</name>
    <dbReference type="NCBI Taxonomy" id="668570"/>
    <lineage>
        <taxon>Archaea</taxon>
        <taxon>Methanobacteriati</taxon>
        <taxon>Methanobacteriota</taxon>
        <taxon>Stenosarchaea group</taxon>
        <taxon>Methanomicrobia</taxon>
        <taxon>Methanomicrobiales</taxon>
        <taxon>Methanospirillaceae</taxon>
        <taxon>Methanospirillum</taxon>
    </lineage>
</organism>
<comment type="caution">
    <text evidence="2">The sequence shown here is derived from an EMBL/GenBank/DDBJ whole genome shotgun (WGS) entry which is preliminary data.</text>
</comment>
<dbReference type="EMBL" id="QGMY01000009">
    <property type="protein sequence ID" value="PWR70870.1"/>
    <property type="molecule type" value="Genomic_DNA"/>
</dbReference>
<dbReference type="HAMAP" id="MF_00763">
    <property type="entry name" value="UPF0305"/>
    <property type="match status" value="1"/>
</dbReference>
<protein>
    <recommendedName>
        <fullName evidence="1">UPF0305 protein DK846_12830</fullName>
    </recommendedName>
</protein>
<evidence type="ECO:0000313" key="3">
    <source>
        <dbReference type="Proteomes" id="UP000245657"/>
    </source>
</evidence>
<reference evidence="2 3" key="1">
    <citation type="submission" date="2018-05" db="EMBL/GenBank/DDBJ databases">
        <title>Draft genome of Methanospirillum lacunae Ki8-1.</title>
        <authorList>
            <person name="Dueholm M.S."/>
            <person name="Nielsen P.H."/>
            <person name="Bakmann L.F."/>
            <person name="Otzen D.E."/>
        </authorList>
    </citation>
    <scope>NUCLEOTIDE SEQUENCE [LARGE SCALE GENOMIC DNA]</scope>
    <source>
        <strain evidence="2 3">Ki8-1</strain>
    </source>
</reference>
<evidence type="ECO:0000313" key="2">
    <source>
        <dbReference type="EMBL" id="PWR70870.1"/>
    </source>
</evidence>
<sequence>MDEDKDMAVIVEVSEHLSRARTKGELGEILSTEITRYTLQDLQVIGGRLHTELIRLPRSYREQVGPYLTDQILGGYHRLLTFQRSGRFKTMSNPIQDLETFNAFCKIIPTGCTQWDDTSSRMPIPYTLRHRLFYYLIAAFTMFILEEPGHPVGMPFPGGFKVEDRDGVFYCLIRDKEKEVPHSLCNFCPAVQSEND</sequence>
<accession>A0A2V2MXA9</accession>
<dbReference type="RefSeq" id="WP_109969364.1">
    <property type="nucleotide sequence ID" value="NZ_CP176093.1"/>
</dbReference>
<proteinExistence type="inferred from homology"/>
<name>A0A2V2MXA9_9EURY</name>
<keyword evidence="3" id="KW-1185">Reference proteome</keyword>
<dbReference type="NCBIfam" id="NF002177">
    <property type="entry name" value="PRK01022.1-5"/>
    <property type="match status" value="1"/>
</dbReference>
<dbReference type="OrthoDB" id="81482at2157"/>
<dbReference type="AlphaFoldDB" id="A0A2V2MXA9"/>
<dbReference type="Pfam" id="PF09888">
    <property type="entry name" value="DUF2115"/>
    <property type="match status" value="1"/>
</dbReference>